<dbReference type="PANTHER" id="PTHR33332">
    <property type="entry name" value="REVERSE TRANSCRIPTASE DOMAIN-CONTAINING PROTEIN"/>
    <property type="match status" value="1"/>
</dbReference>
<gene>
    <name evidence="1" type="ORF">PACLA_8A033269</name>
</gene>
<feature type="non-terminal residue" evidence="1">
    <location>
        <position position="1"/>
    </location>
</feature>
<keyword evidence="1" id="KW-0548">Nucleotidyltransferase</keyword>
<reference evidence="1" key="1">
    <citation type="submission" date="2020-04" db="EMBL/GenBank/DDBJ databases">
        <authorList>
            <person name="Alioto T."/>
            <person name="Alioto T."/>
            <person name="Gomez Garrido J."/>
        </authorList>
    </citation>
    <scope>NUCLEOTIDE SEQUENCE</scope>
    <source>
        <strain evidence="1">A484AB</strain>
    </source>
</reference>
<evidence type="ECO:0000313" key="2">
    <source>
        <dbReference type="Proteomes" id="UP001152795"/>
    </source>
</evidence>
<dbReference type="SUPFAM" id="SSF56672">
    <property type="entry name" value="DNA/RNA polymerases"/>
    <property type="match status" value="1"/>
</dbReference>
<keyword evidence="1" id="KW-0808">Transferase</keyword>
<protein>
    <submittedName>
        <fullName evidence="1">RNA-directed DNA polymerase from mobile element jockey-like</fullName>
    </submittedName>
</protein>
<dbReference type="PROSITE" id="PS50878">
    <property type="entry name" value="RT_POL"/>
    <property type="match status" value="1"/>
</dbReference>
<accession>A0A7D9I899</accession>
<dbReference type="CDD" id="cd01650">
    <property type="entry name" value="RT_nLTR_like"/>
    <property type="match status" value="1"/>
</dbReference>
<evidence type="ECO:0000313" key="1">
    <source>
        <dbReference type="EMBL" id="CAB3999917.1"/>
    </source>
</evidence>
<name>A0A7D9I899_PARCT</name>
<sequence>KTEKQIQDPPKFLEVTEERVQKVLEKLNPHKAPGPDNLPNWIFKEYSYLLALPVMKIINASYYEQQLPTIWKKANISPLPKKKPVTILEKDLRPISLTPCISKVAEEFIVEDYVKPAILDIIDASQYGAIPNSSTTMALISMLHHWFINTDGNGATIRTILFDYRKAFDFIDHTILVKKLGNLNIPRSIINWIIDFLSHRTQRVKLADSCFSEWGLVPSGVPQGTKLGPWLFILMIQDLNINSPYMWKFVDDTTASEILPKGNVSTAQNIADYIKQWSEENRLKLHPDKCKELRISFSKDPVVLDQVILNGKEVEIVESAKLLGVTISNNLTWHAHIKEVVKKASKRLYYLVQLKRARLP</sequence>
<dbReference type="Pfam" id="PF09004">
    <property type="entry name" value="ALKBH8_N"/>
    <property type="match status" value="1"/>
</dbReference>
<proteinExistence type="predicted"/>
<dbReference type="Pfam" id="PF00078">
    <property type="entry name" value="RVT_1"/>
    <property type="match status" value="1"/>
</dbReference>
<dbReference type="InterPro" id="IPR000477">
    <property type="entry name" value="RT_dom"/>
</dbReference>
<dbReference type="OrthoDB" id="5982943at2759"/>
<dbReference type="Proteomes" id="UP001152795">
    <property type="component" value="Unassembled WGS sequence"/>
</dbReference>
<dbReference type="GO" id="GO:0003964">
    <property type="term" value="F:RNA-directed DNA polymerase activity"/>
    <property type="evidence" value="ECO:0007669"/>
    <property type="project" value="UniProtKB-KW"/>
</dbReference>
<dbReference type="AlphaFoldDB" id="A0A7D9I899"/>
<comment type="caution">
    <text evidence="1">The sequence shown here is derived from an EMBL/GenBank/DDBJ whole genome shotgun (WGS) entry which is preliminary data.</text>
</comment>
<keyword evidence="2" id="KW-1185">Reference proteome</keyword>
<dbReference type="InterPro" id="IPR043502">
    <property type="entry name" value="DNA/RNA_pol_sf"/>
</dbReference>
<feature type="non-terminal residue" evidence="1">
    <location>
        <position position="360"/>
    </location>
</feature>
<dbReference type="GO" id="GO:0008168">
    <property type="term" value="F:methyltransferase activity"/>
    <property type="evidence" value="ECO:0007669"/>
    <property type="project" value="InterPro"/>
</dbReference>
<dbReference type="EMBL" id="CACRXK020003704">
    <property type="protein sequence ID" value="CAB3999917.1"/>
    <property type="molecule type" value="Genomic_DNA"/>
</dbReference>
<organism evidence="1 2">
    <name type="scientific">Paramuricea clavata</name>
    <name type="common">Red gorgonian</name>
    <name type="synonym">Violescent sea-whip</name>
    <dbReference type="NCBI Taxonomy" id="317549"/>
    <lineage>
        <taxon>Eukaryota</taxon>
        <taxon>Metazoa</taxon>
        <taxon>Cnidaria</taxon>
        <taxon>Anthozoa</taxon>
        <taxon>Octocorallia</taxon>
        <taxon>Malacalcyonacea</taxon>
        <taxon>Plexauridae</taxon>
        <taxon>Paramuricea</taxon>
    </lineage>
</organism>
<dbReference type="GO" id="GO:0016706">
    <property type="term" value="F:2-oxoglutarate-dependent dioxygenase activity"/>
    <property type="evidence" value="ECO:0007669"/>
    <property type="project" value="InterPro"/>
</dbReference>
<dbReference type="InterPro" id="IPR015095">
    <property type="entry name" value="AlkB_hom8_N"/>
</dbReference>
<keyword evidence="1" id="KW-0695">RNA-directed DNA polymerase</keyword>